<dbReference type="PROSITE" id="PS51471">
    <property type="entry name" value="FE2OG_OXY"/>
    <property type="match status" value="1"/>
</dbReference>
<dbReference type="PANTHER" id="PTHR42256">
    <property type="entry name" value="OXOGLUTARATE/IRON-DEPENDENT DIOXYGENASE"/>
    <property type="match status" value="1"/>
</dbReference>
<dbReference type="RefSeq" id="XP_003055746.1">
    <property type="nucleotide sequence ID" value="XM_003055700.1"/>
</dbReference>
<dbReference type="OrthoDB" id="445341at2759"/>
<proteinExistence type="inferred from homology"/>
<sequence length="250" mass="27319">MSPRDPPAPGQFTFVKKEDRGDEADGANVNAALRHAGKALRSEIAQSDGQLASDFEAVLRGEAIYLPHFHCAARDYALLASLAKDLEEHEAAPGTDDADAAGAGAGGMVNWSKHLKHENPTFSATFQSVVDAMAAHFDVDVYATRLNFYRDGTDWKPFHHDSHAFGGREKREDFTMGASFGGERELEFLHEPSGGTFTFPQKNGDVFAFTTEVNKRFKHGVPKLTRGIGGPRFSIIAWGRRRSLNARNGG</sequence>
<evidence type="ECO:0000313" key="6">
    <source>
        <dbReference type="Proteomes" id="UP000001876"/>
    </source>
</evidence>
<dbReference type="GeneID" id="9680658"/>
<dbReference type="InterPro" id="IPR037151">
    <property type="entry name" value="AlkB-like_sf"/>
</dbReference>
<dbReference type="KEGG" id="mpp:MICPUCDRAFT_13069"/>
<dbReference type="eggNOG" id="ENOG502REV2">
    <property type="taxonomic scope" value="Eukaryota"/>
</dbReference>
<evidence type="ECO:0000256" key="3">
    <source>
        <dbReference type="SAM" id="MobiDB-lite"/>
    </source>
</evidence>
<dbReference type="SUPFAM" id="SSF51197">
    <property type="entry name" value="Clavaminate synthase-like"/>
    <property type="match status" value="1"/>
</dbReference>
<feature type="non-terminal residue" evidence="5">
    <location>
        <position position="250"/>
    </location>
</feature>
<comment type="similarity">
    <text evidence="1">Belongs to the alkB family.</text>
</comment>
<dbReference type="Gene3D" id="2.60.120.590">
    <property type="entry name" value="Alpha-ketoglutarate-dependent dioxygenase AlkB-like"/>
    <property type="match status" value="1"/>
</dbReference>
<dbReference type="AlphaFoldDB" id="C1MIZ8"/>
<gene>
    <name evidence="5" type="ORF">MICPUCDRAFT_13069</name>
</gene>
<reference evidence="5 6" key="1">
    <citation type="journal article" date="2009" name="Science">
        <title>Green evolution and dynamic adaptations revealed by genomes of the marine picoeukaryotes Micromonas.</title>
        <authorList>
            <person name="Worden A.Z."/>
            <person name="Lee J.H."/>
            <person name="Mock T."/>
            <person name="Rouze P."/>
            <person name="Simmons M.P."/>
            <person name="Aerts A.L."/>
            <person name="Allen A.E."/>
            <person name="Cuvelier M.L."/>
            <person name="Derelle E."/>
            <person name="Everett M.V."/>
            <person name="Foulon E."/>
            <person name="Grimwood J."/>
            <person name="Gundlach H."/>
            <person name="Henrissat B."/>
            <person name="Napoli C."/>
            <person name="McDonald S.M."/>
            <person name="Parker M.S."/>
            <person name="Rombauts S."/>
            <person name="Salamov A."/>
            <person name="Von Dassow P."/>
            <person name="Badger J.H."/>
            <person name="Coutinho P.M."/>
            <person name="Demir E."/>
            <person name="Dubchak I."/>
            <person name="Gentemann C."/>
            <person name="Eikrem W."/>
            <person name="Gready J.E."/>
            <person name="John U."/>
            <person name="Lanier W."/>
            <person name="Lindquist E.A."/>
            <person name="Lucas S."/>
            <person name="Mayer K.F."/>
            <person name="Moreau H."/>
            <person name="Not F."/>
            <person name="Otillar R."/>
            <person name="Panaud O."/>
            <person name="Pangilinan J."/>
            <person name="Paulsen I."/>
            <person name="Piegu B."/>
            <person name="Poliakov A."/>
            <person name="Robbens S."/>
            <person name="Schmutz J."/>
            <person name="Toulza E."/>
            <person name="Wyss T."/>
            <person name="Zelensky A."/>
            <person name="Zhou K."/>
            <person name="Armbrust E.V."/>
            <person name="Bhattacharya D."/>
            <person name="Goodenough U.W."/>
            <person name="Van de Peer Y."/>
            <person name="Grigoriev I.V."/>
        </authorList>
    </citation>
    <scope>NUCLEOTIDE SEQUENCE [LARGE SCALE GENOMIC DNA]</scope>
    <source>
        <strain evidence="5 6">CCMP1545</strain>
    </source>
</reference>
<dbReference type="EMBL" id="GG663735">
    <property type="protein sequence ID" value="EEH60998.1"/>
    <property type="molecule type" value="Genomic_DNA"/>
</dbReference>
<evidence type="ECO:0000256" key="1">
    <source>
        <dbReference type="ARBA" id="ARBA00007879"/>
    </source>
</evidence>
<keyword evidence="2" id="KW-0479">Metal-binding</keyword>
<dbReference type="PANTHER" id="PTHR42256:SF1">
    <property type="entry name" value="FE2OG DIOXYGENASE DOMAIN-CONTAINING PROTEIN"/>
    <property type="match status" value="1"/>
</dbReference>
<feature type="domain" description="Fe2OG dioxygenase" evidence="4">
    <location>
        <begin position="140"/>
        <end position="241"/>
    </location>
</feature>
<dbReference type="Proteomes" id="UP000001876">
    <property type="component" value="Unassembled WGS sequence"/>
</dbReference>
<accession>C1MIZ8</accession>
<organism evidence="6">
    <name type="scientific">Micromonas pusilla (strain CCMP1545)</name>
    <name type="common">Picoplanktonic green alga</name>
    <dbReference type="NCBI Taxonomy" id="564608"/>
    <lineage>
        <taxon>Eukaryota</taxon>
        <taxon>Viridiplantae</taxon>
        <taxon>Chlorophyta</taxon>
        <taxon>Mamiellophyceae</taxon>
        <taxon>Mamiellales</taxon>
        <taxon>Mamiellaceae</taxon>
        <taxon>Micromonas</taxon>
    </lineage>
</organism>
<dbReference type="GO" id="GO:0016491">
    <property type="term" value="F:oxidoreductase activity"/>
    <property type="evidence" value="ECO:0007669"/>
    <property type="project" value="UniProtKB-KW"/>
</dbReference>
<dbReference type="GO" id="GO:0046872">
    <property type="term" value="F:metal ion binding"/>
    <property type="evidence" value="ECO:0007669"/>
    <property type="project" value="UniProtKB-KW"/>
</dbReference>
<evidence type="ECO:0000259" key="4">
    <source>
        <dbReference type="PROSITE" id="PS51471"/>
    </source>
</evidence>
<name>C1MIZ8_MICPC</name>
<dbReference type="InterPro" id="IPR005123">
    <property type="entry name" value="Oxoglu/Fe-dep_dioxygenase_dom"/>
</dbReference>
<comment type="similarity">
    <text evidence="2">Belongs to the iron/ascorbate-dependent oxidoreductase family.</text>
</comment>
<evidence type="ECO:0000256" key="2">
    <source>
        <dbReference type="RuleBase" id="RU003682"/>
    </source>
</evidence>
<evidence type="ECO:0000313" key="5">
    <source>
        <dbReference type="EMBL" id="EEH60998.1"/>
    </source>
</evidence>
<feature type="region of interest" description="Disordered" evidence="3">
    <location>
        <begin position="1"/>
        <end position="24"/>
    </location>
</feature>
<keyword evidence="2" id="KW-0560">Oxidoreductase</keyword>
<keyword evidence="2" id="KW-0408">Iron</keyword>
<keyword evidence="6" id="KW-1185">Reference proteome</keyword>
<protein>
    <submittedName>
        <fullName evidence="5">Predicted protein</fullName>
    </submittedName>
</protein>